<gene>
    <name evidence="2" type="ORF">NCTC10211_02169</name>
</gene>
<dbReference type="RefSeq" id="WP_016929940.1">
    <property type="nucleotide sequence ID" value="NZ_AP021873.1"/>
</dbReference>
<dbReference type="AlphaFoldDB" id="A0A379YUM5"/>
<dbReference type="EMBL" id="UGYK01000002">
    <property type="protein sequence ID" value="SUI47712.1"/>
    <property type="molecule type" value="Genomic_DNA"/>
</dbReference>
<name>A0A379YUM5_SERMA</name>
<proteinExistence type="predicted"/>
<protein>
    <submittedName>
        <fullName evidence="2">Uncharacterized protein</fullName>
    </submittedName>
</protein>
<feature type="compositionally biased region" description="Basic and acidic residues" evidence="1">
    <location>
        <begin position="7"/>
        <end position="16"/>
    </location>
</feature>
<sequence length="55" mass="6407">MNKKQAKNREGAERRAQSKIPPSWVLSDEQRAFIEDLWQDTDSEPARPPLRRSVS</sequence>
<evidence type="ECO:0000256" key="1">
    <source>
        <dbReference type="SAM" id="MobiDB-lite"/>
    </source>
</evidence>
<feature type="region of interest" description="Disordered" evidence="1">
    <location>
        <begin position="1"/>
        <end position="24"/>
    </location>
</feature>
<dbReference type="Proteomes" id="UP000254765">
    <property type="component" value="Unassembled WGS sequence"/>
</dbReference>
<accession>A0A379YUM5</accession>
<evidence type="ECO:0000313" key="2">
    <source>
        <dbReference type="EMBL" id="SUI47712.1"/>
    </source>
</evidence>
<organism evidence="2 3">
    <name type="scientific">Serratia marcescens</name>
    <dbReference type="NCBI Taxonomy" id="615"/>
    <lineage>
        <taxon>Bacteria</taxon>
        <taxon>Pseudomonadati</taxon>
        <taxon>Pseudomonadota</taxon>
        <taxon>Gammaproteobacteria</taxon>
        <taxon>Enterobacterales</taxon>
        <taxon>Yersiniaceae</taxon>
        <taxon>Serratia</taxon>
    </lineage>
</organism>
<reference evidence="2 3" key="1">
    <citation type="submission" date="2018-06" db="EMBL/GenBank/DDBJ databases">
        <authorList>
            <consortium name="Pathogen Informatics"/>
            <person name="Doyle S."/>
        </authorList>
    </citation>
    <scope>NUCLEOTIDE SEQUENCE [LARGE SCALE GENOMIC DNA]</scope>
    <source>
        <strain evidence="2 3">NCTC10211</strain>
    </source>
</reference>
<evidence type="ECO:0000313" key="3">
    <source>
        <dbReference type="Proteomes" id="UP000254765"/>
    </source>
</evidence>